<evidence type="ECO:0000313" key="1">
    <source>
        <dbReference type="EMBL" id="CAG9814164.1"/>
    </source>
</evidence>
<accession>A0A9N9X0F2</accession>
<protein>
    <submittedName>
        <fullName evidence="1">Uncharacterized protein</fullName>
    </submittedName>
</protein>
<keyword evidence="2" id="KW-1185">Reference proteome</keyword>
<dbReference type="EMBL" id="OU896716">
    <property type="protein sequence ID" value="CAG9814164.1"/>
    <property type="molecule type" value="Genomic_DNA"/>
</dbReference>
<name>A0A9N9X0F2_PHACE</name>
<gene>
    <name evidence="1" type="ORF">PHAECO_LOCUS2107</name>
</gene>
<dbReference type="AlphaFoldDB" id="A0A9N9X0F2"/>
<proteinExistence type="predicted"/>
<dbReference type="Proteomes" id="UP001153737">
    <property type="component" value="Chromosome 10"/>
</dbReference>
<sequence length="297" mass="34545">MCCEPEPSIDQLFFDAMDNLSHENKVMDINLFKYILKRKDKLIKELYDKFDLMSEQITLLKERNEDRPKTVRKNNGAKNDDIVDDKRDIIPGKVSPVPMSEGAKYSAVASSSQKSAITKTDVAAALMQINTEQACKEIMNLERNSHPSEIQNQNEWKDVKRKRHRKHIIIGRNDEIKINGKEIRGVPKFADIHIYRVDPRMTAEELKEIVKTRFPEVVVTALNSKHPHLYSSFKVSLYNYNYQNAIDPTIWPHGAHIQRFFQLKPRNAPHGDKTDDTRNKYENIFLYPRPSQLISKP</sequence>
<organism evidence="1 2">
    <name type="scientific">Phaedon cochleariae</name>
    <name type="common">Mustard beetle</name>
    <dbReference type="NCBI Taxonomy" id="80249"/>
    <lineage>
        <taxon>Eukaryota</taxon>
        <taxon>Metazoa</taxon>
        <taxon>Ecdysozoa</taxon>
        <taxon>Arthropoda</taxon>
        <taxon>Hexapoda</taxon>
        <taxon>Insecta</taxon>
        <taxon>Pterygota</taxon>
        <taxon>Neoptera</taxon>
        <taxon>Endopterygota</taxon>
        <taxon>Coleoptera</taxon>
        <taxon>Polyphaga</taxon>
        <taxon>Cucujiformia</taxon>
        <taxon>Chrysomeloidea</taxon>
        <taxon>Chrysomelidae</taxon>
        <taxon>Chrysomelinae</taxon>
        <taxon>Chrysomelini</taxon>
        <taxon>Phaedon</taxon>
    </lineage>
</organism>
<reference evidence="1" key="2">
    <citation type="submission" date="2022-10" db="EMBL/GenBank/DDBJ databases">
        <authorList>
            <consortium name="ENA_rothamsted_submissions"/>
            <consortium name="culmorum"/>
            <person name="King R."/>
        </authorList>
    </citation>
    <scope>NUCLEOTIDE SEQUENCE</scope>
</reference>
<dbReference type="OrthoDB" id="6781724at2759"/>
<evidence type="ECO:0000313" key="2">
    <source>
        <dbReference type="Proteomes" id="UP001153737"/>
    </source>
</evidence>
<reference evidence="1" key="1">
    <citation type="submission" date="2022-01" db="EMBL/GenBank/DDBJ databases">
        <authorList>
            <person name="King R."/>
        </authorList>
    </citation>
    <scope>NUCLEOTIDE SEQUENCE</scope>
</reference>